<dbReference type="PIRSF" id="PIRSF000498">
    <property type="entry name" value="Riboflavin_syn_A"/>
    <property type="match status" value="1"/>
</dbReference>
<reference evidence="12 13" key="1">
    <citation type="journal article" date="2014" name="BMC Genomics">
        <title>Comparison of environmental and isolate Sulfobacillus genomes reveals diverse carbon, sulfur, nitrogen, and hydrogen metabolisms.</title>
        <authorList>
            <person name="Justice N.B."/>
            <person name="Norman A."/>
            <person name="Brown C.T."/>
            <person name="Singh A."/>
            <person name="Thomas B.C."/>
            <person name="Banfield J.F."/>
        </authorList>
    </citation>
    <scope>NUCLEOTIDE SEQUENCE [LARGE SCALE GENOMIC DNA]</scope>
    <source>
        <strain evidence="12">AMDSBA1</strain>
    </source>
</reference>
<comment type="function">
    <text evidence="2">Catalyzes the dismutation of two molecules of 6,7-dimethyl-8-ribityllumazine, resulting in the formation of riboflavin and 5-amino-6-(D-ribitylamino)uracil.</text>
</comment>
<dbReference type="PANTHER" id="PTHR21098:SF0">
    <property type="entry name" value="RIBOFLAVIN SYNTHASE"/>
    <property type="match status" value="1"/>
</dbReference>
<dbReference type="FunFam" id="2.40.30.20:FF:000004">
    <property type="entry name" value="Riboflavin synthase, alpha subunit"/>
    <property type="match status" value="1"/>
</dbReference>
<dbReference type="NCBIfam" id="TIGR00187">
    <property type="entry name" value="ribE"/>
    <property type="match status" value="1"/>
</dbReference>
<dbReference type="SUPFAM" id="SSF63380">
    <property type="entry name" value="Riboflavin synthase domain-like"/>
    <property type="match status" value="2"/>
</dbReference>
<evidence type="ECO:0000256" key="2">
    <source>
        <dbReference type="ARBA" id="ARBA00002803"/>
    </source>
</evidence>
<evidence type="ECO:0000256" key="7">
    <source>
        <dbReference type="ARBA" id="ARBA00022679"/>
    </source>
</evidence>
<dbReference type="GO" id="GO:0004746">
    <property type="term" value="F:riboflavin synthase activity"/>
    <property type="evidence" value="ECO:0007669"/>
    <property type="project" value="UniProtKB-UniRule"/>
</dbReference>
<dbReference type="InterPro" id="IPR023366">
    <property type="entry name" value="ATP_synth_asu-like_sf"/>
</dbReference>
<feature type="domain" description="Lumazine-binding" evidence="11">
    <location>
        <begin position="1"/>
        <end position="97"/>
    </location>
</feature>
<dbReference type="InterPro" id="IPR026017">
    <property type="entry name" value="Lumazine-bd_dom"/>
</dbReference>
<sequence length="209" mass="22596">MFSGLVERVGSIQNVQTVTDSPSSVLTVFCEGWDALQEGESVSINGVCLTVTQFTASAFQVECSPTTLAITTLGILTPGQLVNLERAVTPSTRLGGHWVQGHVDTQGHVVRIETQGDARHVVFSFPSQYRPLIVPFGSITVDGVSLTVVQVDGETFQVTLIPYTQSHTTLGALHLHQAVNLEFDVLGKYVQQLCAPYLGTEQKVPHYGE</sequence>
<dbReference type="PANTHER" id="PTHR21098">
    <property type="entry name" value="RIBOFLAVIN SYNTHASE ALPHA CHAIN"/>
    <property type="match status" value="1"/>
</dbReference>
<evidence type="ECO:0000256" key="9">
    <source>
        <dbReference type="NCBIfam" id="TIGR00187"/>
    </source>
</evidence>
<dbReference type="InterPro" id="IPR001783">
    <property type="entry name" value="Lumazine-bd"/>
</dbReference>
<gene>
    <name evidence="12" type="ORF">C7B43_17885</name>
</gene>
<proteinExistence type="predicted"/>
<accession>A0A2T2WRR6</accession>
<dbReference type="GO" id="GO:0009231">
    <property type="term" value="P:riboflavin biosynthetic process"/>
    <property type="evidence" value="ECO:0007669"/>
    <property type="project" value="UniProtKB-KW"/>
</dbReference>
<organism evidence="12 13">
    <name type="scientific">Sulfobacillus benefaciens</name>
    <dbReference type="NCBI Taxonomy" id="453960"/>
    <lineage>
        <taxon>Bacteria</taxon>
        <taxon>Bacillati</taxon>
        <taxon>Bacillota</taxon>
        <taxon>Clostridia</taxon>
        <taxon>Eubacteriales</taxon>
        <taxon>Clostridiales Family XVII. Incertae Sedis</taxon>
        <taxon>Sulfobacillus</taxon>
    </lineage>
</organism>
<dbReference type="Proteomes" id="UP000242699">
    <property type="component" value="Unassembled WGS sequence"/>
</dbReference>
<dbReference type="CDD" id="cd00402">
    <property type="entry name" value="Riboflavin_synthase_like"/>
    <property type="match status" value="1"/>
</dbReference>
<comment type="pathway">
    <text evidence="3">Cofactor biosynthesis; riboflavin biosynthesis; riboflavin from 2-hydroxy-3-oxobutyl phosphate and 5-amino-6-(D-ribitylamino)uracil: step 2/2.</text>
</comment>
<dbReference type="Gene3D" id="2.40.30.20">
    <property type="match status" value="2"/>
</dbReference>
<dbReference type="PROSITE" id="PS51177">
    <property type="entry name" value="LUMAZINE_BIND"/>
    <property type="match status" value="2"/>
</dbReference>
<feature type="repeat" description="Lumazine-binding" evidence="10">
    <location>
        <begin position="98"/>
        <end position="194"/>
    </location>
</feature>
<evidence type="ECO:0000256" key="5">
    <source>
        <dbReference type="ARBA" id="ARBA00013950"/>
    </source>
</evidence>
<feature type="domain" description="Lumazine-binding" evidence="11">
    <location>
        <begin position="98"/>
        <end position="194"/>
    </location>
</feature>
<feature type="repeat" description="Lumazine-binding" evidence="10">
    <location>
        <begin position="1"/>
        <end position="97"/>
    </location>
</feature>
<keyword evidence="8" id="KW-0677">Repeat</keyword>
<dbReference type="EC" id="2.5.1.9" evidence="4 9"/>
<evidence type="ECO:0000256" key="8">
    <source>
        <dbReference type="ARBA" id="ARBA00022737"/>
    </source>
</evidence>
<dbReference type="Pfam" id="PF00677">
    <property type="entry name" value="Lum_binding"/>
    <property type="match status" value="2"/>
</dbReference>
<evidence type="ECO:0000256" key="4">
    <source>
        <dbReference type="ARBA" id="ARBA00012827"/>
    </source>
</evidence>
<evidence type="ECO:0000259" key="11">
    <source>
        <dbReference type="PROSITE" id="PS51177"/>
    </source>
</evidence>
<keyword evidence="6" id="KW-0686">Riboflavin biosynthesis</keyword>
<comment type="catalytic activity">
    <reaction evidence="1">
        <text>2 6,7-dimethyl-8-(1-D-ribityl)lumazine + H(+) = 5-amino-6-(D-ribitylamino)uracil + riboflavin</text>
        <dbReference type="Rhea" id="RHEA:20772"/>
        <dbReference type="ChEBI" id="CHEBI:15378"/>
        <dbReference type="ChEBI" id="CHEBI:15934"/>
        <dbReference type="ChEBI" id="CHEBI:57986"/>
        <dbReference type="ChEBI" id="CHEBI:58201"/>
        <dbReference type="EC" id="2.5.1.9"/>
    </reaction>
</comment>
<comment type="caution">
    <text evidence="12">The sequence shown here is derived from an EMBL/GenBank/DDBJ whole genome shotgun (WGS) entry which is preliminary data.</text>
</comment>
<protein>
    <recommendedName>
        <fullName evidence="5 9">Riboflavin synthase</fullName>
        <ecNumber evidence="4 9">2.5.1.9</ecNumber>
    </recommendedName>
</protein>
<evidence type="ECO:0000313" key="13">
    <source>
        <dbReference type="Proteomes" id="UP000242699"/>
    </source>
</evidence>
<evidence type="ECO:0000256" key="6">
    <source>
        <dbReference type="ARBA" id="ARBA00022619"/>
    </source>
</evidence>
<dbReference type="NCBIfam" id="NF006767">
    <property type="entry name" value="PRK09289.1"/>
    <property type="match status" value="1"/>
</dbReference>
<dbReference type="AlphaFoldDB" id="A0A2T2WRR6"/>
<keyword evidence="7" id="KW-0808">Transferase</keyword>
<name>A0A2T2WRR6_9FIRM</name>
<evidence type="ECO:0000256" key="1">
    <source>
        <dbReference type="ARBA" id="ARBA00000968"/>
    </source>
</evidence>
<dbReference type="EMBL" id="PXYT01000064">
    <property type="protein sequence ID" value="PSR24934.1"/>
    <property type="molecule type" value="Genomic_DNA"/>
</dbReference>
<evidence type="ECO:0000256" key="10">
    <source>
        <dbReference type="PROSITE-ProRule" id="PRU00524"/>
    </source>
</evidence>
<dbReference type="InterPro" id="IPR017938">
    <property type="entry name" value="Riboflavin_synthase-like_b-brl"/>
</dbReference>
<evidence type="ECO:0000313" key="12">
    <source>
        <dbReference type="EMBL" id="PSR24934.1"/>
    </source>
</evidence>
<evidence type="ECO:0000256" key="3">
    <source>
        <dbReference type="ARBA" id="ARBA00004887"/>
    </source>
</evidence>